<comment type="caution">
    <text evidence="1">The sequence shown here is derived from an EMBL/GenBank/DDBJ whole genome shotgun (WGS) entry which is preliminary data.</text>
</comment>
<dbReference type="EMBL" id="JAJTTC010000006">
    <property type="protein sequence ID" value="MCF0063896.1"/>
    <property type="molecule type" value="Genomic_DNA"/>
</dbReference>
<keyword evidence="2" id="KW-1185">Reference proteome</keyword>
<sequence>MSLSRAETLINKLISNKLTGQELSELLEGINSEKDQQKYSDALEIYFDYLLRQNQPNGHSENGHSKGENNST</sequence>
<gene>
    <name evidence="1" type="ORF">LXM26_20440</name>
</gene>
<accession>A0A9X1TF50</accession>
<dbReference type="AlphaFoldDB" id="A0A9X1TF50"/>
<reference evidence="1" key="1">
    <citation type="submission" date="2021-12" db="EMBL/GenBank/DDBJ databases">
        <title>Novel species in genus Dyadobacter.</title>
        <authorList>
            <person name="Ma C."/>
        </authorList>
    </citation>
    <scope>NUCLEOTIDE SEQUENCE</scope>
    <source>
        <strain evidence="1">LJ419</strain>
    </source>
</reference>
<proteinExistence type="predicted"/>
<evidence type="ECO:0000313" key="1">
    <source>
        <dbReference type="EMBL" id="MCF0063896.1"/>
    </source>
</evidence>
<evidence type="ECO:0000313" key="2">
    <source>
        <dbReference type="Proteomes" id="UP001139000"/>
    </source>
</evidence>
<dbReference type="Proteomes" id="UP001139000">
    <property type="component" value="Unassembled WGS sequence"/>
</dbReference>
<dbReference type="RefSeq" id="WP_234656804.1">
    <property type="nucleotide sequence ID" value="NZ_CP094997.1"/>
</dbReference>
<organism evidence="1 2">
    <name type="scientific">Dyadobacter chenwenxiniae</name>
    <dbReference type="NCBI Taxonomy" id="2906456"/>
    <lineage>
        <taxon>Bacteria</taxon>
        <taxon>Pseudomonadati</taxon>
        <taxon>Bacteroidota</taxon>
        <taxon>Cytophagia</taxon>
        <taxon>Cytophagales</taxon>
        <taxon>Spirosomataceae</taxon>
        <taxon>Dyadobacter</taxon>
    </lineage>
</organism>
<name>A0A9X1TF50_9BACT</name>
<protein>
    <submittedName>
        <fullName evidence="1">Uncharacterized protein</fullName>
    </submittedName>
</protein>